<dbReference type="PRINTS" id="PR00032">
    <property type="entry name" value="HTHARAC"/>
</dbReference>
<accession>A0A2C6ZC18</accession>
<keyword evidence="2" id="KW-0238">DNA-binding</keyword>
<dbReference type="PANTHER" id="PTHR46796:SF6">
    <property type="entry name" value="ARAC SUBFAMILY"/>
    <property type="match status" value="1"/>
</dbReference>
<dbReference type="InterPro" id="IPR020449">
    <property type="entry name" value="Tscrpt_reg_AraC-type_HTH"/>
</dbReference>
<dbReference type="Gene3D" id="2.60.120.10">
    <property type="entry name" value="Jelly Rolls"/>
    <property type="match status" value="1"/>
</dbReference>
<name>A0A2C6ZC18_9PROT</name>
<dbReference type="SUPFAM" id="SSF46689">
    <property type="entry name" value="Homeodomain-like"/>
    <property type="match status" value="1"/>
</dbReference>
<dbReference type="PROSITE" id="PS01124">
    <property type="entry name" value="HTH_ARAC_FAMILY_2"/>
    <property type="match status" value="1"/>
</dbReference>
<evidence type="ECO:0000256" key="3">
    <source>
        <dbReference type="ARBA" id="ARBA00023159"/>
    </source>
</evidence>
<comment type="caution">
    <text evidence="6">The sequence shown here is derived from an EMBL/GenBank/DDBJ whole genome shotgun (WGS) entry which is preliminary data.</text>
</comment>
<dbReference type="GO" id="GO:0003700">
    <property type="term" value="F:DNA-binding transcription factor activity"/>
    <property type="evidence" value="ECO:0007669"/>
    <property type="project" value="InterPro"/>
</dbReference>
<dbReference type="InterPro" id="IPR014710">
    <property type="entry name" value="RmlC-like_jellyroll"/>
</dbReference>
<evidence type="ECO:0000256" key="1">
    <source>
        <dbReference type="ARBA" id="ARBA00023015"/>
    </source>
</evidence>
<dbReference type="InterPro" id="IPR047264">
    <property type="entry name" value="Cupin_HpaA-like_N"/>
</dbReference>
<proteinExistence type="predicted"/>
<organism evidence="6 7">
    <name type="scientific">Teichococcus rhizosphaerae</name>
    <dbReference type="NCBI Taxonomy" id="1335062"/>
    <lineage>
        <taxon>Bacteria</taxon>
        <taxon>Pseudomonadati</taxon>
        <taxon>Pseudomonadota</taxon>
        <taxon>Alphaproteobacteria</taxon>
        <taxon>Acetobacterales</taxon>
        <taxon>Roseomonadaceae</taxon>
        <taxon>Roseomonas</taxon>
    </lineage>
</organism>
<dbReference type="InterPro" id="IPR009057">
    <property type="entry name" value="Homeodomain-like_sf"/>
</dbReference>
<dbReference type="SUPFAM" id="SSF51215">
    <property type="entry name" value="Regulatory protein AraC"/>
    <property type="match status" value="1"/>
</dbReference>
<dbReference type="InterPro" id="IPR037923">
    <property type="entry name" value="HTH-like"/>
</dbReference>
<dbReference type="OrthoDB" id="9814125at2"/>
<dbReference type="Pfam" id="PF02311">
    <property type="entry name" value="AraC_binding"/>
    <property type="match status" value="1"/>
</dbReference>
<dbReference type="Gene3D" id="1.10.10.60">
    <property type="entry name" value="Homeodomain-like"/>
    <property type="match status" value="1"/>
</dbReference>
<evidence type="ECO:0000313" key="7">
    <source>
        <dbReference type="Proteomes" id="UP000223527"/>
    </source>
</evidence>
<dbReference type="Pfam" id="PF12833">
    <property type="entry name" value="HTH_18"/>
    <property type="match status" value="1"/>
</dbReference>
<evidence type="ECO:0000313" key="6">
    <source>
        <dbReference type="EMBL" id="PHK96031.1"/>
    </source>
</evidence>
<keyword evidence="1" id="KW-0805">Transcription regulation</keyword>
<keyword evidence="4" id="KW-0804">Transcription</keyword>
<reference evidence="6 7" key="1">
    <citation type="submission" date="2017-10" db="EMBL/GenBank/DDBJ databases">
        <authorList>
            <person name="Banno H."/>
            <person name="Chua N.-H."/>
        </authorList>
    </citation>
    <scope>NUCLEOTIDE SEQUENCE [LARGE SCALE GENOMIC DNA]</scope>
    <source>
        <strain evidence="6 7">YW11</strain>
    </source>
</reference>
<dbReference type="GO" id="GO:0043565">
    <property type="term" value="F:sequence-specific DNA binding"/>
    <property type="evidence" value="ECO:0007669"/>
    <property type="project" value="InterPro"/>
</dbReference>
<gene>
    <name evidence="6" type="ORF">CR162_05395</name>
</gene>
<dbReference type="SMART" id="SM00342">
    <property type="entry name" value="HTH_ARAC"/>
    <property type="match status" value="1"/>
</dbReference>
<dbReference type="InterPro" id="IPR003313">
    <property type="entry name" value="AraC-bd"/>
</dbReference>
<feature type="domain" description="HTH araC/xylS-type" evidence="5">
    <location>
        <begin position="197"/>
        <end position="295"/>
    </location>
</feature>
<dbReference type="PANTHER" id="PTHR46796">
    <property type="entry name" value="HTH-TYPE TRANSCRIPTIONAL ACTIVATOR RHAS-RELATED"/>
    <property type="match status" value="1"/>
</dbReference>
<sequence>MDGKAECWHFSAMEIVPRFFLYGEAGDATDAHFLHIETIPHRSRPHGWHIAPHRHPGLLQLLLAERGGGAAQLDGQERDFAAPALFLLPAGAIHGYSFHPGTDGWVLSIALPWAAELLAEGSLPEAALLLALEPRALAAHRVPQRFAELAEEFAAHRPGRSLALAAQLRLLLVALARLRAERPEGGLAVHPDAQAFARFRALVEQWYREARPMADYERALGLSGKRLAALCHAAAGRTPLQILNARRAAEARRGLRYSTLSVAEIGYGLGFRDPAYFSRFFRRMTGLTPGQARREGRGA</sequence>
<dbReference type="Proteomes" id="UP000223527">
    <property type="component" value="Unassembled WGS sequence"/>
</dbReference>
<protein>
    <submittedName>
        <fullName evidence="6">AraC family transcriptional regulator</fullName>
    </submittedName>
</protein>
<keyword evidence="3" id="KW-0010">Activator</keyword>
<dbReference type="InterPro" id="IPR018060">
    <property type="entry name" value="HTH_AraC"/>
</dbReference>
<dbReference type="InterPro" id="IPR018062">
    <property type="entry name" value="HTH_AraC-typ_CS"/>
</dbReference>
<keyword evidence="7" id="KW-1185">Reference proteome</keyword>
<evidence type="ECO:0000256" key="2">
    <source>
        <dbReference type="ARBA" id="ARBA00023125"/>
    </source>
</evidence>
<dbReference type="EMBL" id="PDNU01000005">
    <property type="protein sequence ID" value="PHK96031.1"/>
    <property type="molecule type" value="Genomic_DNA"/>
</dbReference>
<evidence type="ECO:0000256" key="4">
    <source>
        <dbReference type="ARBA" id="ARBA00023163"/>
    </source>
</evidence>
<dbReference type="PROSITE" id="PS00041">
    <property type="entry name" value="HTH_ARAC_FAMILY_1"/>
    <property type="match status" value="1"/>
</dbReference>
<dbReference type="AlphaFoldDB" id="A0A2C6ZC18"/>
<evidence type="ECO:0000259" key="5">
    <source>
        <dbReference type="PROSITE" id="PS01124"/>
    </source>
</evidence>
<dbReference type="InterPro" id="IPR050204">
    <property type="entry name" value="AraC_XylS_family_regulators"/>
</dbReference>
<dbReference type="CDD" id="cd06999">
    <property type="entry name" value="cupin_HpaA-like_N"/>
    <property type="match status" value="1"/>
</dbReference>